<feature type="transmembrane region" description="Helical" evidence="1">
    <location>
        <begin position="47"/>
        <end position="68"/>
    </location>
</feature>
<keyword evidence="1" id="KW-1133">Transmembrane helix</keyword>
<protein>
    <submittedName>
        <fullName evidence="2">Uncharacterized protein</fullName>
    </submittedName>
</protein>
<dbReference type="AlphaFoldDB" id="A0A831SRB1"/>
<reference evidence="2" key="1">
    <citation type="journal article" date="2020" name="mSystems">
        <title>Genome- and Community-Level Interaction Insights into Carbon Utilization and Element Cycling Functions of Hydrothermarchaeota in Hydrothermal Sediment.</title>
        <authorList>
            <person name="Zhou Z."/>
            <person name="Liu Y."/>
            <person name="Xu W."/>
            <person name="Pan J."/>
            <person name="Luo Z.H."/>
            <person name="Li M."/>
        </authorList>
    </citation>
    <scope>NUCLEOTIDE SEQUENCE [LARGE SCALE GENOMIC DNA]</scope>
    <source>
        <strain evidence="2">SpSt-1181</strain>
    </source>
</reference>
<evidence type="ECO:0000313" key="2">
    <source>
        <dbReference type="EMBL" id="HED31304.1"/>
    </source>
</evidence>
<accession>A0A831SRB1</accession>
<feature type="transmembrane region" description="Helical" evidence="1">
    <location>
        <begin position="9"/>
        <end position="27"/>
    </location>
</feature>
<keyword evidence="1" id="KW-0812">Transmembrane</keyword>
<name>A0A831SRB1_PROAE</name>
<feature type="transmembrane region" description="Helical" evidence="1">
    <location>
        <begin position="108"/>
        <end position="128"/>
    </location>
</feature>
<sequence>MITTGKKNMLAGTIYFVLTLGLGMFLMKMMQVQDPLWIESPVRKLLAGAHLHGSLEALLNVVFGYLICRFGTRTPVLSGLASWLLLGGLLHSGAAYLAGIGIAGAKMVAPLGAVSLITGVLVMVPVLAKGVDTIVNDQH</sequence>
<dbReference type="EMBL" id="DSBW01000142">
    <property type="protein sequence ID" value="HED31304.1"/>
    <property type="molecule type" value="Genomic_DNA"/>
</dbReference>
<feature type="transmembrane region" description="Helical" evidence="1">
    <location>
        <begin position="80"/>
        <end position="102"/>
    </location>
</feature>
<evidence type="ECO:0000256" key="1">
    <source>
        <dbReference type="SAM" id="Phobius"/>
    </source>
</evidence>
<gene>
    <name evidence="2" type="ORF">ENN50_06430</name>
</gene>
<proteinExistence type="predicted"/>
<comment type="caution">
    <text evidence="2">The sequence shown here is derived from an EMBL/GenBank/DDBJ whole genome shotgun (WGS) entry which is preliminary data.</text>
</comment>
<dbReference type="Proteomes" id="UP000886335">
    <property type="component" value="Unassembled WGS sequence"/>
</dbReference>
<organism evidence="2">
    <name type="scientific">Prosthecochloris aestuarii</name>
    <dbReference type="NCBI Taxonomy" id="1102"/>
    <lineage>
        <taxon>Bacteria</taxon>
        <taxon>Pseudomonadati</taxon>
        <taxon>Chlorobiota</taxon>
        <taxon>Chlorobiia</taxon>
        <taxon>Chlorobiales</taxon>
        <taxon>Chlorobiaceae</taxon>
        <taxon>Prosthecochloris</taxon>
    </lineage>
</organism>
<keyword evidence="1" id="KW-0472">Membrane</keyword>